<name>A0A7S8EDH9_9CHLR</name>
<keyword evidence="3" id="KW-1003">Cell membrane</keyword>
<organism evidence="9 10">
    <name type="scientific">Phototrophicus methaneseepsis</name>
    <dbReference type="NCBI Taxonomy" id="2710758"/>
    <lineage>
        <taxon>Bacteria</taxon>
        <taxon>Bacillati</taxon>
        <taxon>Chloroflexota</taxon>
        <taxon>Candidatus Thermofontia</taxon>
        <taxon>Phototrophicales</taxon>
        <taxon>Phototrophicaceae</taxon>
        <taxon>Phototrophicus</taxon>
    </lineage>
</organism>
<feature type="transmembrane region" description="Helical" evidence="7">
    <location>
        <begin position="30"/>
        <end position="56"/>
    </location>
</feature>
<dbReference type="Gene3D" id="1.10.3720.10">
    <property type="entry name" value="MetI-like"/>
    <property type="match status" value="1"/>
</dbReference>
<evidence type="ECO:0000256" key="2">
    <source>
        <dbReference type="ARBA" id="ARBA00022448"/>
    </source>
</evidence>
<proteinExistence type="inferred from homology"/>
<protein>
    <submittedName>
        <fullName evidence="9">Sugar ABC transporter permease</fullName>
    </submittedName>
</protein>
<dbReference type="SUPFAM" id="SSF161098">
    <property type="entry name" value="MetI-like"/>
    <property type="match status" value="1"/>
</dbReference>
<dbReference type="GO" id="GO:0005886">
    <property type="term" value="C:plasma membrane"/>
    <property type="evidence" value="ECO:0007669"/>
    <property type="project" value="UniProtKB-SubCell"/>
</dbReference>
<feature type="domain" description="ABC transmembrane type-1" evidence="8">
    <location>
        <begin position="89"/>
        <end position="302"/>
    </location>
</feature>
<accession>A0A7S8EDH9</accession>
<evidence type="ECO:0000313" key="10">
    <source>
        <dbReference type="Proteomes" id="UP000594468"/>
    </source>
</evidence>
<feature type="transmembrane region" description="Helical" evidence="7">
    <location>
        <begin position="93"/>
        <end position="115"/>
    </location>
</feature>
<dbReference type="RefSeq" id="WP_195173032.1">
    <property type="nucleotide sequence ID" value="NZ_CP062983.1"/>
</dbReference>
<dbReference type="EMBL" id="CP062983">
    <property type="protein sequence ID" value="QPC84969.1"/>
    <property type="molecule type" value="Genomic_DNA"/>
</dbReference>
<dbReference type="KEGG" id="pmet:G4Y79_11540"/>
<feature type="transmembrane region" description="Helical" evidence="7">
    <location>
        <begin position="223"/>
        <end position="244"/>
    </location>
</feature>
<dbReference type="Proteomes" id="UP000594468">
    <property type="component" value="Chromosome"/>
</dbReference>
<keyword evidence="2 7" id="KW-0813">Transport</keyword>
<dbReference type="PROSITE" id="PS50928">
    <property type="entry name" value="ABC_TM1"/>
    <property type="match status" value="1"/>
</dbReference>
<evidence type="ECO:0000256" key="6">
    <source>
        <dbReference type="ARBA" id="ARBA00023136"/>
    </source>
</evidence>
<keyword evidence="5 7" id="KW-1133">Transmembrane helix</keyword>
<gene>
    <name evidence="9" type="ORF">G4Y79_11540</name>
</gene>
<dbReference type="GO" id="GO:0055085">
    <property type="term" value="P:transmembrane transport"/>
    <property type="evidence" value="ECO:0007669"/>
    <property type="project" value="InterPro"/>
</dbReference>
<evidence type="ECO:0000259" key="8">
    <source>
        <dbReference type="PROSITE" id="PS50928"/>
    </source>
</evidence>
<dbReference type="CDD" id="cd06261">
    <property type="entry name" value="TM_PBP2"/>
    <property type="match status" value="1"/>
</dbReference>
<dbReference type="Pfam" id="PF00528">
    <property type="entry name" value="BPD_transp_1"/>
    <property type="match status" value="1"/>
</dbReference>
<comment type="similarity">
    <text evidence="7">Belongs to the binding-protein-dependent transport system permease family.</text>
</comment>
<dbReference type="PANTHER" id="PTHR30193:SF37">
    <property type="entry name" value="INNER MEMBRANE ABC TRANSPORTER PERMEASE PROTEIN YCJO"/>
    <property type="match status" value="1"/>
</dbReference>
<evidence type="ECO:0000256" key="5">
    <source>
        <dbReference type="ARBA" id="ARBA00022989"/>
    </source>
</evidence>
<evidence type="ECO:0000313" key="9">
    <source>
        <dbReference type="EMBL" id="QPC84969.1"/>
    </source>
</evidence>
<feature type="transmembrane region" description="Helical" evidence="7">
    <location>
        <begin position="178"/>
        <end position="203"/>
    </location>
</feature>
<comment type="subcellular location">
    <subcellularLocation>
        <location evidence="1 7">Cell membrane</location>
        <topology evidence="1 7">Multi-pass membrane protein</topology>
    </subcellularLocation>
</comment>
<dbReference type="AlphaFoldDB" id="A0A7S8EDH9"/>
<keyword evidence="6 7" id="KW-0472">Membrane</keyword>
<dbReference type="InterPro" id="IPR051393">
    <property type="entry name" value="ABC_transporter_permease"/>
</dbReference>
<feature type="transmembrane region" description="Helical" evidence="7">
    <location>
        <begin position="251"/>
        <end position="271"/>
    </location>
</feature>
<keyword evidence="10" id="KW-1185">Reference proteome</keyword>
<dbReference type="InterPro" id="IPR035906">
    <property type="entry name" value="MetI-like_sf"/>
</dbReference>
<reference evidence="9 10" key="1">
    <citation type="submission" date="2020-02" db="EMBL/GenBank/DDBJ databases">
        <authorList>
            <person name="Zheng R.K."/>
            <person name="Sun C.M."/>
        </authorList>
    </citation>
    <scope>NUCLEOTIDE SEQUENCE [LARGE SCALE GENOMIC DNA]</scope>
    <source>
        <strain evidence="10">rifampicinis</strain>
    </source>
</reference>
<evidence type="ECO:0000256" key="7">
    <source>
        <dbReference type="RuleBase" id="RU363032"/>
    </source>
</evidence>
<sequence>MTQINVERTAPPPEALNPLQEWWRQNQKKYIPYIFIAPNLAIFTLFVFIPILYALYMSLFEWKGIGVPEFIGLQNYTELFQDPVFWTSVTNTIVFAMGAVPFSMLFGLMVALGLNQPRVPGRALLRTIYFIPFVISAVATATTVSWLFNDSFGIINKLLALLGLAKVQWLSSPDTAMLTVIIATIWVRLGFCMIIYLAGLQSIPNDMLEAARVDGALPWQQLFYIKLPLLRSTTFLLLILNVIYSFESFDLIYVMTNGGPGYSTTVVPIYIYNMAFETQRFGYASAIGLVFMMIIMAFTVVQWRMSNQGGRI</sequence>
<feature type="transmembrane region" description="Helical" evidence="7">
    <location>
        <begin position="283"/>
        <end position="303"/>
    </location>
</feature>
<evidence type="ECO:0000256" key="4">
    <source>
        <dbReference type="ARBA" id="ARBA00022692"/>
    </source>
</evidence>
<dbReference type="PANTHER" id="PTHR30193">
    <property type="entry name" value="ABC TRANSPORTER PERMEASE PROTEIN"/>
    <property type="match status" value="1"/>
</dbReference>
<dbReference type="InterPro" id="IPR000515">
    <property type="entry name" value="MetI-like"/>
</dbReference>
<evidence type="ECO:0000256" key="3">
    <source>
        <dbReference type="ARBA" id="ARBA00022475"/>
    </source>
</evidence>
<evidence type="ECO:0000256" key="1">
    <source>
        <dbReference type="ARBA" id="ARBA00004651"/>
    </source>
</evidence>
<feature type="transmembrane region" description="Helical" evidence="7">
    <location>
        <begin position="127"/>
        <end position="148"/>
    </location>
</feature>
<keyword evidence="4 7" id="KW-0812">Transmembrane</keyword>